<evidence type="ECO:0000313" key="3">
    <source>
        <dbReference type="Proteomes" id="UP000660262"/>
    </source>
</evidence>
<dbReference type="Proteomes" id="UP000660262">
    <property type="component" value="Unassembled WGS sequence"/>
</dbReference>
<proteinExistence type="predicted"/>
<dbReference type="AlphaFoldDB" id="A0A830HNT6"/>
<feature type="region of interest" description="Disordered" evidence="1">
    <location>
        <begin position="68"/>
        <end position="118"/>
    </location>
</feature>
<evidence type="ECO:0000313" key="2">
    <source>
        <dbReference type="EMBL" id="GHP07460.1"/>
    </source>
</evidence>
<dbReference type="EMBL" id="BNJQ01000017">
    <property type="protein sequence ID" value="GHP07460.1"/>
    <property type="molecule type" value="Genomic_DNA"/>
</dbReference>
<feature type="compositionally biased region" description="Basic and acidic residues" evidence="1">
    <location>
        <begin position="104"/>
        <end position="118"/>
    </location>
</feature>
<keyword evidence="3" id="KW-1185">Reference proteome</keyword>
<comment type="caution">
    <text evidence="2">The sequence shown here is derived from an EMBL/GenBank/DDBJ whole genome shotgun (WGS) entry which is preliminary data.</text>
</comment>
<evidence type="ECO:0000256" key="1">
    <source>
        <dbReference type="SAM" id="MobiDB-lite"/>
    </source>
</evidence>
<feature type="region of interest" description="Disordered" evidence="1">
    <location>
        <begin position="142"/>
        <end position="165"/>
    </location>
</feature>
<reference evidence="2" key="1">
    <citation type="submission" date="2020-10" db="EMBL/GenBank/DDBJ databases">
        <title>Unveiling of a novel bifunctional photoreceptor, Dualchrome1, isolated from a cosmopolitan green alga.</title>
        <authorList>
            <person name="Suzuki S."/>
            <person name="Kawachi M."/>
        </authorList>
    </citation>
    <scope>NUCLEOTIDE SEQUENCE</scope>
    <source>
        <strain evidence="2">NIES 2893</strain>
    </source>
</reference>
<sequence>MPGYGHDSNGVNLALATTGRAFAGSLRDRLHAAERGRADAEATVHRLQDRVDHPTGEVAHLRSKVRELSELSDERGEQLREMSARAREVAKTGGAAPGSAMPRDGSRTARERRMEAELVGNKRELESFRAELDAILAMAGELEKQQHQHRRQQQQQQQHVVLSAH</sequence>
<dbReference type="SUPFAM" id="SSF57997">
    <property type="entry name" value="Tropomyosin"/>
    <property type="match status" value="1"/>
</dbReference>
<accession>A0A830HNT6</accession>
<feature type="compositionally biased region" description="Basic and acidic residues" evidence="1">
    <location>
        <begin position="68"/>
        <end position="90"/>
    </location>
</feature>
<protein>
    <submittedName>
        <fullName evidence="2">Uncharacterized protein</fullName>
    </submittedName>
</protein>
<organism evidence="2 3">
    <name type="scientific">Pycnococcus provasolii</name>
    <dbReference type="NCBI Taxonomy" id="41880"/>
    <lineage>
        <taxon>Eukaryota</taxon>
        <taxon>Viridiplantae</taxon>
        <taxon>Chlorophyta</taxon>
        <taxon>Pseudoscourfieldiophyceae</taxon>
        <taxon>Pseudoscourfieldiales</taxon>
        <taxon>Pycnococcaceae</taxon>
        <taxon>Pycnococcus</taxon>
    </lineage>
</organism>
<gene>
    <name evidence="2" type="ORF">PPROV_000620200</name>
</gene>
<name>A0A830HNT6_9CHLO</name>